<proteinExistence type="predicted"/>
<dbReference type="AlphaFoldDB" id="A0A6C0B1G3"/>
<dbReference type="EMBL" id="MN739050">
    <property type="protein sequence ID" value="QHS86047.1"/>
    <property type="molecule type" value="Genomic_DNA"/>
</dbReference>
<accession>A0A6C0B1G3</accession>
<organism evidence="1">
    <name type="scientific">viral metagenome</name>
    <dbReference type="NCBI Taxonomy" id="1070528"/>
    <lineage>
        <taxon>unclassified sequences</taxon>
        <taxon>metagenomes</taxon>
        <taxon>organismal metagenomes</taxon>
    </lineage>
</organism>
<evidence type="ECO:0000313" key="1">
    <source>
        <dbReference type="EMBL" id="QHS86047.1"/>
    </source>
</evidence>
<reference evidence="1" key="1">
    <citation type="journal article" date="2020" name="Nature">
        <title>Giant virus diversity and host interactions through global metagenomics.</title>
        <authorList>
            <person name="Schulz F."/>
            <person name="Roux S."/>
            <person name="Paez-Espino D."/>
            <person name="Jungbluth S."/>
            <person name="Walsh D.A."/>
            <person name="Denef V.J."/>
            <person name="McMahon K.D."/>
            <person name="Konstantinidis K.T."/>
            <person name="Eloe-Fadrosh E.A."/>
            <person name="Kyrpides N.C."/>
            <person name="Woyke T."/>
        </authorList>
    </citation>
    <scope>NUCLEOTIDE SEQUENCE</scope>
    <source>
        <strain evidence="1">GVMAG-M-3300009185-7</strain>
    </source>
</reference>
<sequence>MEYDSVVSSVISAFQKRAEIGQVKYGKTLDRNDLTFLQWIQHAQEELMDGILYLEKIKQLAESQTLVAVREAAHAGHNT</sequence>
<protein>
    <submittedName>
        <fullName evidence="1">Uncharacterized protein</fullName>
    </submittedName>
</protein>
<name>A0A6C0B1G3_9ZZZZ</name>